<sequence length="142" mass="14987">MGAANTSRLLDYLDAPAGPEPEPPAPRRSCFQDYDLPAPPLPPYHTPVFVPAHPRYADEVPYIVYELFGRPDGAGAVALAFTSPRKLAAALGEAQPWVATSLGVLATGMREHGVTVRLDPAVAPGAGNWTPADLAAYAEAVR</sequence>
<accession>A0ABW9HMU3</accession>
<reference evidence="2 3" key="1">
    <citation type="submission" date="2024-12" db="EMBL/GenBank/DDBJ databases">
        <title>Forecasting of Potato common scab and diversities of Pathogenic streptomyces spp. in china.</title>
        <authorList>
            <person name="Handique U."/>
            <person name="Wu J."/>
        </authorList>
    </citation>
    <scope>NUCLEOTIDE SEQUENCE [LARGE SCALE GENOMIC DNA]</scope>
    <source>
        <strain evidence="2 3">ZRIMU1530</strain>
    </source>
</reference>
<dbReference type="EMBL" id="JBJVNI010000006">
    <property type="protein sequence ID" value="MFM9609397.1"/>
    <property type="molecule type" value="Genomic_DNA"/>
</dbReference>
<dbReference type="InterPro" id="IPR049975">
    <property type="entry name" value="SAV_915-like_dom"/>
</dbReference>
<evidence type="ECO:0000313" key="3">
    <source>
        <dbReference type="Proteomes" id="UP001631957"/>
    </source>
</evidence>
<proteinExistence type="predicted"/>
<dbReference type="NCBIfam" id="NF042914">
    <property type="entry name" value="SAV915_dom"/>
    <property type="match status" value="1"/>
</dbReference>
<comment type="caution">
    <text evidence="2">The sequence shown here is derived from an EMBL/GenBank/DDBJ whole genome shotgun (WGS) entry which is preliminary data.</text>
</comment>
<protein>
    <submittedName>
        <fullName evidence="2">SAV_915 family protein</fullName>
    </submittedName>
</protein>
<feature type="region of interest" description="Disordered" evidence="1">
    <location>
        <begin position="1"/>
        <end position="29"/>
    </location>
</feature>
<gene>
    <name evidence="2" type="ORF">ACKI18_11820</name>
</gene>
<organism evidence="2 3">
    <name type="scientific">Streptomyces niveiscabiei</name>
    <dbReference type="NCBI Taxonomy" id="164115"/>
    <lineage>
        <taxon>Bacteria</taxon>
        <taxon>Bacillati</taxon>
        <taxon>Actinomycetota</taxon>
        <taxon>Actinomycetes</taxon>
        <taxon>Kitasatosporales</taxon>
        <taxon>Streptomycetaceae</taxon>
        <taxon>Streptomyces</taxon>
    </lineage>
</organism>
<evidence type="ECO:0000313" key="2">
    <source>
        <dbReference type="EMBL" id="MFM9609397.1"/>
    </source>
</evidence>
<dbReference type="Proteomes" id="UP001631957">
    <property type="component" value="Unassembled WGS sequence"/>
</dbReference>
<name>A0ABW9HMU3_9ACTN</name>
<keyword evidence="3" id="KW-1185">Reference proteome</keyword>
<dbReference type="RefSeq" id="WP_409121234.1">
    <property type="nucleotide sequence ID" value="NZ_JBJVNI010000006.1"/>
</dbReference>
<evidence type="ECO:0000256" key="1">
    <source>
        <dbReference type="SAM" id="MobiDB-lite"/>
    </source>
</evidence>